<sequence>MLCFTAELGLTDLDYYQYLSYGGNHKVESTNDARDLQETLKALRVMGIQDSEVFDIFKLVAGILHVGNIQFIEKGNYSQVADKQC</sequence>
<dbReference type="PANTHER" id="PTHR13140:SF729">
    <property type="entry name" value="UNCONVENTIONAL MYOSIN-IE"/>
    <property type="match status" value="1"/>
</dbReference>
<evidence type="ECO:0000313" key="7">
    <source>
        <dbReference type="Proteomes" id="UP001607303"/>
    </source>
</evidence>
<evidence type="ECO:0000256" key="2">
    <source>
        <dbReference type="ARBA" id="ARBA00022840"/>
    </source>
</evidence>
<dbReference type="PANTHER" id="PTHR13140">
    <property type="entry name" value="MYOSIN"/>
    <property type="match status" value="1"/>
</dbReference>
<reference evidence="6 7" key="1">
    <citation type="journal article" date="2024" name="Ann. Entomol. Soc. Am.">
        <title>Genomic analyses of the southern and eastern yellowjacket wasps (Hymenoptera: Vespidae) reveal evolutionary signatures of social life.</title>
        <authorList>
            <person name="Catto M.A."/>
            <person name="Caine P.B."/>
            <person name="Orr S.E."/>
            <person name="Hunt B.G."/>
            <person name="Goodisman M.A.D."/>
        </authorList>
    </citation>
    <scope>NUCLEOTIDE SEQUENCE [LARGE SCALE GENOMIC DNA]</scope>
    <source>
        <strain evidence="6">232</strain>
        <tissue evidence="6">Head and thorax</tissue>
    </source>
</reference>
<dbReference type="Gene3D" id="1.10.10.820">
    <property type="match status" value="1"/>
</dbReference>
<dbReference type="Gene3D" id="1.20.120.720">
    <property type="entry name" value="Myosin VI head, motor domain, U50 subdomain"/>
    <property type="match status" value="1"/>
</dbReference>
<evidence type="ECO:0000256" key="3">
    <source>
        <dbReference type="ARBA" id="ARBA00023203"/>
    </source>
</evidence>
<evidence type="ECO:0000259" key="5">
    <source>
        <dbReference type="PROSITE" id="PS51456"/>
    </source>
</evidence>
<dbReference type="AlphaFoldDB" id="A0ABD2CD59"/>
<keyword evidence="1" id="KW-0547">Nucleotide-binding</keyword>
<evidence type="ECO:0000313" key="6">
    <source>
        <dbReference type="EMBL" id="KAL2742985.1"/>
    </source>
</evidence>
<comment type="caution">
    <text evidence="6">The sequence shown here is derived from an EMBL/GenBank/DDBJ whole genome shotgun (WGS) entry which is preliminary data.</text>
</comment>
<dbReference type="SUPFAM" id="SSF52540">
    <property type="entry name" value="P-loop containing nucleoside triphosphate hydrolases"/>
    <property type="match status" value="1"/>
</dbReference>
<evidence type="ECO:0000256" key="1">
    <source>
        <dbReference type="ARBA" id="ARBA00022741"/>
    </source>
</evidence>
<organism evidence="6 7">
    <name type="scientific">Vespula maculifrons</name>
    <name type="common">Eastern yellow jacket</name>
    <name type="synonym">Wasp</name>
    <dbReference type="NCBI Taxonomy" id="7453"/>
    <lineage>
        <taxon>Eukaryota</taxon>
        <taxon>Metazoa</taxon>
        <taxon>Ecdysozoa</taxon>
        <taxon>Arthropoda</taxon>
        <taxon>Hexapoda</taxon>
        <taxon>Insecta</taxon>
        <taxon>Pterygota</taxon>
        <taxon>Neoptera</taxon>
        <taxon>Endopterygota</taxon>
        <taxon>Hymenoptera</taxon>
        <taxon>Apocrita</taxon>
        <taxon>Aculeata</taxon>
        <taxon>Vespoidea</taxon>
        <taxon>Vespidae</taxon>
        <taxon>Vespinae</taxon>
        <taxon>Vespula</taxon>
    </lineage>
</organism>
<keyword evidence="7" id="KW-1185">Reference proteome</keyword>
<dbReference type="Proteomes" id="UP001607303">
    <property type="component" value="Unassembled WGS sequence"/>
</dbReference>
<dbReference type="GO" id="GO:0003779">
    <property type="term" value="F:actin binding"/>
    <property type="evidence" value="ECO:0007669"/>
    <property type="project" value="UniProtKB-KW"/>
</dbReference>
<dbReference type="InterPro" id="IPR001609">
    <property type="entry name" value="Myosin_head_motor_dom-like"/>
</dbReference>
<comment type="caution">
    <text evidence="4">Lacks conserved residue(s) required for the propagation of feature annotation.</text>
</comment>
<proteinExistence type="inferred from homology"/>
<gene>
    <name evidence="6" type="ORF">V1477_008474</name>
</gene>
<comment type="similarity">
    <text evidence="4">Belongs to the TRAFAC class myosin-kinesin ATPase superfamily. Myosin family.</text>
</comment>
<dbReference type="GO" id="GO:0016459">
    <property type="term" value="C:myosin complex"/>
    <property type="evidence" value="ECO:0007669"/>
    <property type="project" value="UniProtKB-KW"/>
</dbReference>
<keyword evidence="3 4" id="KW-0009">Actin-binding</keyword>
<accession>A0ABD2CD59</accession>
<keyword evidence="4" id="KW-0518">Myosin</keyword>
<dbReference type="Pfam" id="PF00063">
    <property type="entry name" value="Myosin_head"/>
    <property type="match status" value="1"/>
</dbReference>
<keyword evidence="4" id="KW-0505">Motor protein</keyword>
<evidence type="ECO:0000256" key="4">
    <source>
        <dbReference type="PROSITE-ProRule" id="PRU00782"/>
    </source>
</evidence>
<feature type="domain" description="Myosin motor" evidence="5">
    <location>
        <begin position="1"/>
        <end position="85"/>
    </location>
</feature>
<dbReference type="GO" id="GO:0005524">
    <property type="term" value="F:ATP binding"/>
    <property type="evidence" value="ECO:0007669"/>
    <property type="project" value="UniProtKB-KW"/>
</dbReference>
<name>A0ABD2CD59_VESMC</name>
<dbReference type="PROSITE" id="PS51456">
    <property type="entry name" value="MYOSIN_MOTOR"/>
    <property type="match status" value="1"/>
</dbReference>
<dbReference type="InterPro" id="IPR027417">
    <property type="entry name" value="P-loop_NTPase"/>
</dbReference>
<dbReference type="EMBL" id="JAYRBN010000056">
    <property type="protein sequence ID" value="KAL2742985.1"/>
    <property type="molecule type" value="Genomic_DNA"/>
</dbReference>
<protein>
    <submittedName>
        <fullName evidence="6">Unconventional myosin-Ie-like</fullName>
    </submittedName>
</protein>
<keyword evidence="2" id="KW-0067">ATP-binding</keyword>